<dbReference type="InterPro" id="IPR047057">
    <property type="entry name" value="MerR_fam"/>
</dbReference>
<feature type="domain" description="HTH merR-type" evidence="5">
    <location>
        <begin position="9"/>
        <end position="72"/>
    </location>
</feature>
<reference evidence="6 9" key="2">
    <citation type="submission" date="2020-03" db="EMBL/GenBank/DDBJ databases">
        <title>Comparative genetics of Staphylococcus warneri persistents from caprine mastitis.</title>
        <authorList>
            <person name="Franca C.A."/>
            <person name="Rosa D.S."/>
            <person name="Silva A."/>
            <person name="Rodrigues D.L.N."/>
            <person name="Santos R.G."/>
            <person name="Castillo R.E.H."/>
            <person name="Moreira M.A.S."/>
            <person name="Lima M.C."/>
            <person name="Gouveia G.V."/>
            <person name="Gouveia J.J.S."/>
            <person name="Souza R.F.S."/>
            <person name="Bertram B."/>
            <person name="Azevedo V."/>
            <person name="Costa M."/>
        </authorList>
    </citation>
    <scope>NUCLEOTIDE SEQUENCE [LARGE SCALE GENOMIC DNA]</scope>
    <source>
        <strain evidence="6 9">Cap 9.2</strain>
    </source>
</reference>
<dbReference type="GO" id="GO:0003677">
    <property type="term" value="F:DNA binding"/>
    <property type="evidence" value="ECO:0007669"/>
    <property type="project" value="UniProtKB-KW"/>
</dbReference>
<evidence type="ECO:0000256" key="2">
    <source>
        <dbReference type="ARBA" id="ARBA00023015"/>
    </source>
</evidence>
<evidence type="ECO:0000313" key="8">
    <source>
        <dbReference type="Proteomes" id="UP000261016"/>
    </source>
</evidence>
<keyword evidence="2" id="KW-0805">Transcription regulation</keyword>
<reference evidence="7 8" key="1">
    <citation type="submission" date="2018-08" db="EMBL/GenBank/DDBJ databases">
        <title>A genome reference for cultivated species of the human gut microbiota.</title>
        <authorList>
            <person name="Zou Y."/>
            <person name="Xue W."/>
            <person name="Luo G."/>
        </authorList>
    </citation>
    <scope>NUCLEOTIDE SEQUENCE [LARGE SCALE GENOMIC DNA]</scope>
    <source>
        <strain evidence="7 8">OM08-17AT</strain>
    </source>
</reference>
<evidence type="ECO:0000256" key="1">
    <source>
        <dbReference type="ARBA" id="ARBA00022491"/>
    </source>
</evidence>
<keyword evidence="4" id="KW-0804">Transcription</keyword>
<dbReference type="RefSeq" id="WP_017636295.1">
    <property type="nucleotide sequence ID" value="NZ_CABMFV010000018.1"/>
</dbReference>
<evidence type="ECO:0000256" key="4">
    <source>
        <dbReference type="ARBA" id="ARBA00023163"/>
    </source>
</evidence>
<dbReference type="AlphaFoldDB" id="A0A364UMN5"/>
<accession>A0A364UMN5</accession>
<keyword evidence="9" id="KW-1185">Reference proteome</keyword>
<evidence type="ECO:0000313" key="9">
    <source>
        <dbReference type="Proteomes" id="UP000814367"/>
    </source>
</evidence>
<protein>
    <submittedName>
        <fullName evidence="7">MerR family transcriptional regulator</fullName>
    </submittedName>
</protein>
<gene>
    <name evidence="7" type="ORF">DXC19_13065</name>
    <name evidence="6" type="ORF">G8J23_12430</name>
</gene>
<dbReference type="EMBL" id="JAANHJ010000012">
    <property type="protein sequence ID" value="MCG6226779.1"/>
    <property type="molecule type" value="Genomic_DNA"/>
</dbReference>
<keyword evidence="1" id="KW-0678">Repressor</keyword>
<dbReference type="Pfam" id="PF13411">
    <property type="entry name" value="MerR_1"/>
    <property type="match status" value="1"/>
</dbReference>
<organism evidence="7 8">
    <name type="scientific">Staphylococcus warneri</name>
    <dbReference type="NCBI Taxonomy" id="1292"/>
    <lineage>
        <taxon>Bacteria</taxon>
        <taxon>Bacillati</taxon>
        <taxon>Bacillota</taxon>
        <taxon>Bacilli</taxon>
        <taxon>Bacillales</taxon>
        <taxon>Staphylococcaceae</taxon>
        <taxon>Staphylococcus</taxon>
    </lineage>
</organism>
<dbReference type="PANTHER" id="PTHR30204">
    <property type="entry name" value="REDOX-CYCLING DRUG-SENSING TRANSCRIPTIONAL ACTIVATOR SOXR"/>
    <property type="match status" value="1"/>
</dbReference>
<dbReference type="Gene3D" id="1.10.1660.10">
    <property type="match status" value="1"/>
</dbReference>
<evidence type="ECO:0000313" key="6">
    <source>
        <dbReference type="EMBL" id="MCG6226779.1"/>
    </source>
</evidence>
<dbReference type="PANTHER" id="PTHR30204:SF69">
    <property type="entry name" value="MERR-FAMILY TRANSCRIPTIONAL REGULATOR"/>
    <property type="match status" value="1"/>
</dbReference>
<evidence type="ECO:0000313" key="7">
    <source>
        <dbReference type="EMBL" id="RGM27253.1"/>
    </source>
</evidence>
<dbReference type="EMBL" id="QSTD01000018">
    <property type="protein sequence ID" value="RGM27253.1"/>
    <property type="molecule type" value="Genomic_DNA"/>
</dbReference>
<dbReference type="PROSITE" id="PS50937">
    <property type="entry name" value="HTH_MERR_2"/>
    <property type="match status" value="1"/>
</dbReference>
<dbReference type="Proteomes" id="UP000261016">
    <property type="component" value="Unassembled WGS sequence"/>
</dbReference>
<evidence type="ECO:0000259" key="5">
    <source>
        <dbReference type="PROSITE" id="PS50937"/>
    </source>
</evidence>
<dbReference type="SUPFAM" id="SSF46955">
    <property type="entry name" value="Putative DNA-binding domain"/>
    <property type="match status" value="1"/>
</dbReference>
<name>A0A364UMN5_STAWA</name>
<proteinExistence type="predicted"/>
<dbReference type="Proteomes" id="UP000814367">
    <property type="component" value="Unassembled WGS sequence"/>
</dbReference>
<dbReference type="InterPro" id="IPR009061">
    <property type="entry name" value="DNA-bd_dom_put_sf"/>
</dbReference>
<dbReference type="InterPro" id="IPR000551">
    <property type="entry name" value="MerR-type_HTH_dom"/>
</dbReference>
<dbReference type="SMART" id="SM00422">
    <property type="entry name" value="HTH_MERR"/>
    <property type="match status" value="1"/>
</dbReference>
<comment type="caution">
    <text evidence="7">The sequence shown here is derived from an EMBL/GenBank/DDBJ whole genome shotgun (WGS) entry which is preliminary data.</text>
</comment>
<evidence type="ECO:0000256" key="3">
    <source>
        <dbReference type="ARBA" id="ARBA00023125"/>
    </source>
</evidence>
<keyword evidence="3" id="KW-0238">DNA-binding</keyword>
<sequence length="111" mass="13567">MTQYYIEYVSDYCKIPKSKLRYYEKKNILKHIHRDSNNQRLYTDDDIEMIKFIQCLRNLNMPLKEIQKNTDMLYQNKIDIQSILGAHLEFLNKQRNMISEHISLIRKKLKI</sequence>
<dbReference type="GO" id="GO:0003700">
    <property type="term" value="F:DNA-binding transcription factor activity"/>
    <property type="evidence" value="ECO:0007669"/>
    <property type="project" value="InterPro"/>
</dbReference>